<sequence>MHTKLHPTLLFVCSGETDPGAKDWSRGAFIVKGASPLTHSSNPLLFAHCSRSYRSRSYRSTYNMSATWRVLGLNHGFEYLVGPIALLHGPHLIL</sequence>
<dbReference type="EMBL" id="GL732666">
    <property type="protein sequence ID" value="EFX67931.1"/>
    <property type="molecule type" value="Genomic_DNA"/>
</dbReference>
<gene>
    <name evidence="1" type="ORF">DAPPUDRAFT_260873</name>
</gene>
<dbReference type="Proteomes" id="UP000000305">
    <property type="component" value="Unassembled WGS sequence"/>
</dbReference>
<protein>
    <submittedName>
        <fullName evidence="1">Uncharacterized protein</fullName>
    </submittedName>
</protein>
<accession>E9HK06</accession>
<organism evidence="1 2">
    <name type="scientific">Daphnia pulex</name>
    <name type="common">Water flea</name>
    <dbReference type="NCBI Taxonomy" id="6669"/>
    <lineage>
        <taxon>Eukaryota</taxon>
        <taxon>Metazoa</taxon>
        <taxon>Ecdysozoa</taxon>
        <taxon>Arthropoda</taxon>
        <taxon>Crustacea</taxon>
        <taxon>Branchiopoda</taxon>
        <taxon>Diplostraca</taxon>
        <taxon>Cladocera</taxon>
        <taxon>Anomopoda</taxon>
        <taxon>Daphniidae</taxon>
        <taxon>Daphnia</taxon>
    </lineage>
</organism>
<dbReference type="HOGENOM" id="CLU_2388439_0_0_1"/>
<evidence type="ECO:0000313" key="1">
    <source>
        <dbReference type="EMBL" id="EFX67931.1"/>
    </source>
</evidence>
<dbReference type="KEGG" id="dpx:DAPPUDRAFT_260873"/>
<evidence type="ECO:0000313" key="2">
    <source>
        <dbReference type="Proteomes" id="UP000000305"/>
    </source>
</evidence>
<dbReference type="InParanoid" id="E9HK06"/>
<reference evidence="1 2" key="1">
    <citation type="journal article" date="2011" name="Science">
        <title>The ecoresponsive genome of Daphnia pulex.</title>
        <authorList>
            <person name="Colbourne J.K."/>
            <person name="Pfrender M.E."/>
            <person name="Gilbert D."/>
            <person name="Thomas W.K."/>
            <person name="Tucker A."/>
            <person name="Oakley T.H."/>
            <person name="Tokishita S."/>
            <person name="Aerts A."/>
            <person name="Arnold G.J."/>
            <person name="Basu M.K."/>
            <person name="Bauer D.J."/>
            <person name="Caceres C.E."/>
            <person name="Carmel L."/>
            <person name="Casola C."/>
            <person name="Choi J.H."/>
            <person name="Detter J.C."/>
            <person name="Dong Q."/>
            <person name="Dusheyko S."/>
            <person name="Eads B.D."/>
            <person name="Frohlich T."/>
            <person name="Geiler-Samerotte K.A."/>
            <person name="Gerlach D."/>
            <person name="Hatcher P."/>
            <person name="Jogdeo S."/>
            <person name="Krijgsveld J."/>
            <person name="Kriventseva E.V."/>
            <person name="Kultz D."/>
            <person name="Laforsch C."/>
            <person name="Lindquist E."/>
            <person name="Lopez J."/>
            <person name="Manak J.R."/>
            <person name="Muller J."/>
            <person name="Pangilinan J."/>
            <person name="Patwardhan R.P."/>
            <person name="Pitluck S."/>
            <person name="Pritham E.J."/>
            <person name="Rechtsteiner A."/>
            <person name="Rho M."/>
            <person name="Rogozin I.B."/>
            <person name="Sakarya O."/>
            <person name="Salamov A."/>
            <person name="Schaack S."/>
            <person name="Shapiro H."/>
            <person name="Shiga Y."/>
            <person name="Skalitzky C."/>
            <person name="Smith Z."/>
            <person name="Souvorov A."/>
            <person name="Sung W."/>
            <person name="Tang Z."/>
            <person name="Tsuchiya D."/>
            <person name="Tu H."/>
            <person name="Vos H."/>
            <person name="Wang M."/>
            <person name="Wolf Y.I."/>
            <person name="Yamagata H."/>
            <person name="Yamada T."/>
            <person name="Ye Y."/>
            <person name="Shaw J.R."/>
            <person name="Andrews J."/>
            <person name="Crease T.J."/>
            <person name="Tang H."/>
            <person name="Lucas S.M."/>
            <person name="Robertson H.M."/>
            <person name="Bork P."/>
            <person name="Koonin E.V."/>
            <person name="Zdobnov E.M."/>
            <person name="Grigoriev I.V."/>
            <person name="Lynch M."/>
            <person name="Boore J.L."/>
        </authorList>
    </citation>
    <scope>NUCLEOTIDE SEQUENCE [LARGE SCALE GENOMIC DNA]</scope>
</reference>
<proteinExistence type="predicted"/>
<keyword evidence="2" id="KW-1185">Reference proteome</keyword>
<name>E9HK06_DAPPU</name>
<dbReference type="AlphaFoldDB" id="E9HK06"/>